<sequence length="162" mass="18219">MPPVRLLADKSRDSKLVKLPNAAGMLPNNLLSHMNRIVRFLAFLTSRGILPVSMLLHTSKYSSSGQLSKLGCMPKASEMSPVKWFPSSRTRYRLVQFFRHGGSMPLKLLWFAVKRCSAKLSQMWRGRSPEKLLLVELTCCKAMPLPRSAGMVPLMWRGTEGS</sequence>
<reference evidence="1" key="2">
    <citation type="submission" date="2018-05" db="EMBL/GenBank/DDBJ databases">
        <title>OmerRS3 (Oryza meridionalis Reference Sequence Version 3).</title>
        <authorList>
            <person name="Zhang J."/>
            <person name="Kudrna D."/>
            <person name="Lee S."/>
            <person name="Talag J."/>
            <person name="Welchert J."/>
            <person name="Wing R.A."/>
        </authorList>
    </citation>
    <scope>NUCLEOTIDE SEQUENCE [LARGE SCALE GENOMIC DNA]</scope>
    <source>
        <strain evidence="1">cv. OR44</strain>
    </source>
</reference>
<protein>
    <submittedName>
        <fullName evidence="1">Uncharacterized protein</fullName>
    </submittedName>
</protein>
<proteinExistence type="predicted"/>
<accession>A0A0E0EYR6</accession>
<name>A0A0E0EYR6_9ORYZ</name>
<dbReference type="Gramene" id="OMERI10G09630.1">
    <property type="protein sequence ID" value="OMERI10G09630.1"/>
    <property type="gene ID" value="OMERI10G09630"/>
</dbReference>
<keyword evidence="2" id="KW-1185">Reference proteome</keyword>
<evidence type="ECO:0000313" key="1">
    <source>
        <dbReference type="EnsemblPlants" id="OMERI10G09630.1"/>
    </source>
</evidence>
<reference evidence="1" key="1">
    <citation type="submission" date="2015-04" db="UniProtKB">
        <authorList>
            <consortium name="EnsemblPlants"/>
        </authorList>
    </citation>
    <scope>IDENTIFICATION</scope>
</reference>
<dbReference type="HOGENOM" id="CLU_1638059_0_0_1"/>
<dbReference type="AlphaFoldDB" id="A0A0E0EYR6"/>
<dbReference type="EnsemblPlants" id="OMERI10G09630.1">
    <property type="protein sequence ID" value="OMERI10G09630.1"/>
    <property type="gene ID" value="OMERI10G09630"/>
</dbReference>
<organism evidence="1">
    <name type="scientific">Oryza meridionalis</name>
    <dbReference type="NCBI Taxonomy" id="40149"/>
    <lineage>
        <taxon>Eukaryota</taxon>
        <taxon>Viridiplantae</taxon>
        <taxon>Streptophyta</taxon>
        <taxon>Embryophyta</taxon>
        <taxon>Tracheophyta</taxon>
        <taxon>Spermatophyta</taxon>
        <taxon>Magnoliopsida</taxon>
        <taxon>Liliopsida</taxon>
        <taxon>Poales</taxon>
        <taxon>Poaceae</taxon>
        <taxon>BOP clade</taxon>
        <taxon>Oryzoideae</taxon>
        <taxon>Oryzeae</taxon>
        <taxon>Oryzinae</taxon>
        <taxon>Oryza</taxon>
    </lineage>
</organism>
<evidence type="ECO:0000313" key="2">
    <source>
        <dbReference type="Proteomes" id="UP000008021"/>
    </source>
</evidence>
<dbReference type="Proteomes" id="UP000008021">
    <property type="component" value="Chromosome 10"/>
</dbReference>